<evidence type="ECO:0000259" key="2">
    <source>
        <dbReference type="PROSITE" id="PS50048"/>
    </source>
</evidence>
<dbReference type="InterPro" id="IPR052400">
    <property type="entry name" value="Zn2-C6_fungal_TF"/>
</dbReference>
<dbReference type="PROSITE" id="PS50048">
    <property type="entry name" value="ZN2_CY6_FUNGAL_2"/>
    <property type="match status" value="1"/>
</dbReference>
<evidence type="ECO:0000313" key="3">
    <source>
        <dbReference type="EMBL" id="ABN65971.2"/>
    </source>
</evidence>
<reference evidence="3 4" key="1">
    <citation type="journal article" date="2007" name="Nat. Biotechnol.">
        <title>Genome sequence of the lignocellulose-bioconverting and xylose-fermenting yeast Pichia stipitis.</title>
        <authorList>
            <person name="Jeffries T.W."/>
            <person name="Grigoriev I.V."/>
            <person name="Grimwood J."/>
            <person name="Laplaza J.M."/>
            <person name="Aerts A."/>
            <person name="Salamov A."/>
            <person name="Schmutz J."/>
            <person name="Lindquist E."/>
            <person name="Dehal P."/>
            <person name="Shapiro H."/>
            <person name="Jin Y.S."/>
            <person name="Passoth V."/>
            <person name="Richardson P.M."/>
        </authorList>
    </citation>
    <scope>NUCLEOTIDE SEQUENCE [LARGE SCALE GENOMIC DNA]</scope>
    <source>
        <strain evidence="4">ATCC 58785 / CBS 6054 / NBRC 10063 / NRRL Y-11545</strain>
    </source>
</reference>
<dbReference type="Pfam" id="PF00172">
    <property type="entry name" value="Zn_clus"/>
    <property type="match status" value="1"/>
</dbReference>
<dbReference type="GO" id="GO:0003677">
    <property type="term" value="F:DNA binding"/>
    <property type="evidence" value="ECO:0007669"/>
    <property type="project" value="UniProtKB-KW"/>
</dbReference>
<feature type="compositionally biased region" description="Basic and acidic residues" evidence="1">
    <location>
        <begin position="215"/>
        <end position="229"/>
    </location>
</feature>
<dbReference type="AlphaFoldDB" id="A3LSX9"/>
<feature type="compositionally biased region" description="Low complexity" evidence="1">
    <location>
        <begin position="476"/>
        <end position="488"/>
    </location>
</feature>
<dbReference type="STRING" id="322104.A3LSX9"/>
<protein>
    <submittedName>
        <fullName evidence="3">DNA-binding proteins Bright/BRCAA1/RBP1</fullName>
    </submittedName>
</protein>
<dbReference type="eggNOG" id="ENOG502SJNF">
    <property type="taxonomic scope" value="Eukaryota"/>
</dbReference>
<evidence type="ECO:0000313" key="4">
    <source>
        <dbReference type="Proteomes" id="UP000002258"/>
    </source>
</evidence>
<name>A3LSX9_PICST</name>
<feature type="compositionally biased region" description="Low complexity" evidence="1">
    <location>
        <begin position="230"/>
        <end position="241"/>
    </location>
</feature>
<dbReference type="InterPro" id="IPR001138">
    <property type="entry name" value="Zn2Cys6_DnaBD"/>
</dbReference>
<dbReference type="HOGENOM" id="CLU_543026_0_0_1"/>
<dbReference type="InParanoid" id="A3LSX9"/>
<dbReference type="GeneID" id="4838399"/>
<feature type="compositionally biased region" description="Polar residues" evidence="1">
    <location>
        <begin position="245"/>
        <end position="254"/>
    </location>
</feature>
<feature type="compositionally biased region" description="Low complexity" evidence="1">
    <location>
        <begin position="20"/>
        <end position="58"/>
    </location>
</feature>
<dbReference type="InterPro" id="IPR036864">
    <property type="entry name" value="Zn2-C6_fun-type_DNA-bd_sf"/>
</dbReference>
<dbReference type="SUPFAM" id="SSF57701">
    <property type="entry name" value="Zn2/Cys6 DNA-binding domain"/>
    <property type="match status" value="1"/>
</dbReference>
<dbReference type="KEGG" id="pic:PICST_67467"/>
<dbReference type="PANTHER" id="PTHR47657:SF7">
    <property type="entry name" value="STEROL REGULATORY ELEMENT-BINDING PROTEIN ECM22"/>
    <property type="match status" value="1"/>
</dbReference>
<feature type="domain" description="Zn(2)-C6 fungal-type" evidence="2">
    <location>
        <begin position="163"/>
        <end position="193"/>
    </location>
</feature>
<dbReference type="PROSITE" id="PS00463">
    <property type="entry name" value="ZN2_CY6_FUNGAL_1"/>
    <property type="match status" value="1"/>
</dbReference>
<dbReference type="Proteomes" id="UP000002258">
    <property type="component" value="Chromosome 4"/>
</dbReference>
<keyword evidence="3" id="KW-0238">DNA-binding</keyword>
<evidence type="ECO:0000256" key="1">
    <source>
        <dbReference type="SAM" id="MobiDB-lite"/>
    </source>
</evidence>
<gene>
    <name evidence="3" type="primary">NAF2.1</name>
    <name evidence="3" type="ORF">PICST_67467</name>
</gene>
<dbReference type="CDD" id="cd00067">
    <property type="entry name" value="GAL4"/>
    <property type="match status" value="1"/>
</dbReference>
<organism evidence="3 4">
    <name type="scientific">Scheffersomyces stipitis (strain ATCC 58785 / CBS 6054 / NBRC 10063 / NRRL Y-11545)</name>
    <name type="common">Yeast</name>
    <name type="synonym">Pichia stipitis</name>
    <dbReference type="NCBI Taxonomy" id="322104"/>
    <lineage>
        <taxon>Eukaryota</taxon>
        <taxon>Fungi</taxon>
        <taxon>Dikarya</taxon>
        <taxon>Ascomycota</taxon>
        <taxon>Saccharomycotina</taxon>
        <taxon>Pichiomycetes</taxon>
        <taxon>Debaryomycetaceae</taxon>
        <taxon>Scheffersomyces</taxon>
    </lineage>
</organism>
<proteinExistence type="predicted"/>
<feature type="region of interest" description="Disordered" evidence="1">
    <location>
        <begin position="1"/>
        <end position="58"/>
    </location>
</feature>
<sequence>MDIFDSALKNPEPPNKHNEYSTNNNNYSSENINPDNPNNPNINPNNNTLNPNTYHTNPNIINTNINPNNQNFNTNPNINNPNIGPNSDINHNINHNYYMMQSQLPRALPTLPPLTGGAYPQMVDQLPSIQDIGVSKDGTGNGSIGKKKRKKNSRRKHRNSHLGCGTCKKRRIKCDETLPACLNCLKGKLHCAYLNLDSTGRNALRMAQYNQNLRQDKLDQPLKKDKDSSSDQNTNTNSPSDILLKSTNNSPPTLQVTTHQLPTHPQQLQQVYSTGPLQQSYSIVQQLPPGAAPPPGAPQTATVIQSPYGPLVTLQPILANGGVVYTTAPLGAQPQAIPIQLVQAPPQPQHQPIPTHLVTEPVPSQMPTQMASGPVSIPSGAMPMASIPNAMSGRTYAEVSPRGKEEIALPPISAKSTSYTDLKAAERLAQYADKSPVLTNDMIQGHSPSDQPTSSFSNLTISGRRDEAIRLPSIKSLTTSSSDNSNNDATEDKVPSISKLLS</sequence>
<dbReference type="PANTHER" id="PTHR47657">
    <property type="entry name" value="STEROL REGULATORY ELEMENT-BINDING PROTEIN ECM22"/>
    <property type="match status" value="1"/>
</dbReference>
<dbReference type="Gene3D" id="4.10.240.10">
    <property type="entry name" value="Zn(2)-C6 fungal-type DNA-binding domain"/>
    <property type="match status" value="1"/>
</dbReference>
<feature type="region of interest" description="Disordered" evidence="1">
    <location>
        <begin position="132"/>
        <end position="162"/>
    </location>
</feature>
<keyword evidence="4" id="KW-1185">Reference proteome</keyword>
<dbReference type="RefSeq" id="XP_001384000.2">
    <property type="nucleotide sequence ID" value="XM_001383963.1"/>
</dbReference>
<dbReference type="GO" id="GO:0008270">
    <property type="term" value="F:zinc ion binding"/>
    <property type="evidence" value="ECO:0007669"/>
    <property type="project" value="InterPro"/>
</dbReference>
<feature type="compositionally biased region" description="Polar residues" evidence="1">
    <location>
        <begin position="439"/>
        <end position="461"/>
    </location>
</feature>
<dbReference type="GO" id="GO:0000981">
    <property type="term" value="F:DNA-binding transcription factor activity, RNA polymerase II-specific"/>
    <property type="evidence" value="ECO:0007669"/>
    <property type="project" value="InterPro"/>
</dbReference>
<accession>A3LSX9</accession>
<feature type="region of interest" description="Disordered" evidence="1">
    <location>
        <begin position="439"/>
        <end position="502"/>
    </location>
</feature>
<dbReference type="OrthoDB" id="1924260at2759"/>
<feature type="region of interest" description="Disordered" evidence="1">
    <location>
        <begin position="215"/>
        <end position="258"/>
    </location>
</feature>
<dbReference type="EMBL" id="CP000498">
    <property type="protein sequence ID" value="ABN65971.2"/>
    <property type="molecule type" value="Genomic_DNA"/>
</dbReference>
<dbReference type="SMART" id="SM00066">
    <property type="entry name" value="GAL4"/>
    <property type="match status" value="1"/>
</dbReference>
<feature type="compositionally biased region" description="Basic residues" evidence="1">
    <location>
        <begin position="145"/>
        <end position="160"/>
    </location>
</feature>